<reference evidence="1" key="1">
    <citation type="submission" date="2018-02" db="EMBL/GenBank/DDBJ databases">
        <title>Rhizophora mucronata_Transcriptome.</title>
        <authorList>
            <person name="Meera S.P."/>
            <person name="Sreeshan A."/>
            <person name="Augustine A."/>
        </authorList>
    </citation>
    <scope>NUCLEOTIDE SEQUENCE</scope>
    <source>
        <tissue evidence="1">Leaf</tissue>
    </source>
</reference>
<sequence length="18" mass="2049">MVRSSPPSFHLFIHLSGH</sequence>
<dbReference type="EMBL" id="GGEC01092813">
    <property type="protein sequence ID" value="MBX73297.1"/>
    <property type="molecule type" value="Transcribed_RNA"/>
</dbReference>
<name>A0A2P2R288_RHIMU</name>
<proteinExistence type="predicted"/>
<dbReference type="AlphaFoldDB" id="A0A2P2R288"/>
<accession>A0A2P2R288</accession>
<protein>
    <submittedName>
        <fullName evidence="1">Uncharacterized protein</fullName>
    </submittedName>
</protein>
<evidence type="ECO:0000313" key="1">
    <source>
        <dbReference type="EMBL" id="MBX73297.1"/>
    </source>
</evidence>
<organism evidence="1">
    <name type="scientific">Rhizophora mucronata</name>
    <name type="common">Asiatic mangrove</name>
    <dbReference type="NCBI Taxonomy" id="61149"/>
    <lineage>
        <taxon>Eukaryota</taxon>
        <taxon>Viridiplantae</taxon>
        <taxon>Streptophyta</taxon>
        <taxon>Embryophyta</taxon>
        <taxon>Tracheophyta</taxon>
        <taxon>Spermatophyta</taxon>
        <taxon>Magnoliopsida</taxon>
        <taxon>eudicotyledons</taxon>
        <taxon>Gunneridae</taxon>
        <taxon>Pentapetalae</taxon>
        <taxon>rosids</taxon>
        <taxon>fabids</taxon>
        <taxon>Malpighiales</taxon>
        <taxon>Rhizophoraceae</taxon>
        <taxon>Rhizophora</taxon>
    </lineage>
</organism>